<dbReference type="EC" id="5.6.2.4" evidence="8"/>
<dbReference type="PROSITE" id="PS51198">
    <property type="entry name" value="UVRD_HELICASE_ATP_BIND"/>
    <property type="match status" value="1"/>
</dbReference>
<dbReference type="Gene3D" id="3.40.50.300">
    <property type="entry name" value="P-loop containing nucleotide triphosphate hydrolases"/>
    <property type="match status" value="3"/>
</dbReference>
<evidence type="ECO:0000313" key="15">
    <source>
        <dbReference type="Proteomes" id="UP000451860"/>
    </source>
</evidence>
<keyword evidence="6" id="KW-0413">Isomerase</keyword>
<dbReference type="FunFam" id="3.40.50.300:FF:001181">
    <property type="entry name" value="DNA helicase"/>
    <property type="match status" value="1"/>
</dbReference>
<dbReference type="GO" id="GO:0016787">
    <property type="term" value="F:hydrolase activity"/>
    <property type="evidence" value="ECO:0007669"/>
    <property type="project" value="UniProtKB-UniRule"/>
</dbReference>
<dbReference type="SUPFAM" id="SSF52540">
    <property type="entry name" value="P-loop containing nucleoside triphosphate hydrolases"/>
    <property type="match status" value="1"/>
</dbReference>
<dbReference type="EMBL" id="WHJE01000196">
    <property type="protein sequence ID" value="KAE8762315.1"/>
    <property type="molecule type" value="Genomic_DNA"/>
</dbReference>
<feature type="domain" description="UvrD-like helicase C-terminal" evidence="13">
    <location>
        <begin position="291"/>
        <end position="538"/>
    </location>
</feature>
<keyword evidence="4 10" id="KW-0347">Helicase</keyword>
<dbReference type="InterPro" id="IPR000212">
    <property type="entry name" value="DNA_helicase_UvrD/REP"/>
</dbReference>
<dbReference type="InterPro" id="IPR014017">
    <property type="entry name" value="DNA_helicase_UvrD-like_C"/>
</dbReference>
<dbReference type="Pfam" id="PF13361">
    <property type="entry name" value="UvrD_C"/>
    <property type="match status" value="2"/>
</dbReference>
<evidence type="ECO:0000259" key="11">
    <source>
        <dbReference type="PROSITE" id="PS50967"/>
    </source>
</evidence>
<dbReference type="InterPro" id="IPR010997">
    <property type="entry name" value="HRDC-like_sf"/>
</dbReference>
<evidence type="ECO:0000259" key="13">
    <source>
        <dbReference type="PROSITE" id="PS51217"/>
    </source>
</evidence>
<dbReference type="CDD" id="cd17932">
    <property type="entry name" value="DEXQc_UvrD"/>
    <property type="match status" value="1"/>
</dbReference>
<evidence type="ECO:0000256" key="10">
    <source>
        <dbReference type="PROSITE-ProRule" id="PRU00560"/>
    </source>
</evidence>
<dbReference type="AlphaFoldDB" id="A0A7J5UIV2"/>
<keyword evidence="5 10" id="KW-0067">ATP-binding</keyword>
<proteinExistence type="inferred from homology"/>
<dbReference type="SUPFAM" id="SSF47819">
    <property type="entry name" value="HRDC-like"/>
    <property type="match status" value="1"/>
</dbReference>
<gene>
    <name evidence="14" type="ORF">GB883_19995</name>
</gene>
<dbReference type="RefSeq" id="WP_152204804.1">
    <property type="nucleotide sequence ID" value="NZ_VUKF01000077.1"/>
</dbReference>
<dbReference type="InterPro" id="IPR013986">
    <property type="entry name" value="DExx_box_DNA_helicase_dom_sf"/>
</dbReference>
<dbReference type="GO" id="GO:0005524">
    <property type="term" value="F:ATP binding"/>
    <property type="evidence" value="ECO:0007669"/>
    <property type="project" value="UniProtKB-UniRule"/>
</dbReference>
<evidence type="ECO:0000259" key="12">
    <source>
        <dbReference type="PROSITE" id="PS51198"/>
    </source>
</evidence>
<evidence type="ECO:0000256" key="4">
    <source>
        <dbReference type="ARBA" id="ARBA00022806"/>
    </source>
</evidence>
<dbReference type="Pfam" id="PF00570">
    <property type="entry name" value="HRDC"/>
    <property type="match status" value="1"/>
</dbReference>
<dbReference type="GO" id="GO:0043138">
    <property type="term" value="F:3'-5' DNA helicase activity"/>
    <property type="evidence" value="ECO:0007669"/>
    <property type="project" value="UniProtKB-EC"/>
</dbReference>
<keyword evidence="15" id="KW-1185">Reference proteome</keyword>
<evidence type="ECO:0000256" key="7">
    <source>
        <dbReference type="ARBA" id="ARBA00034617"/>
    </source>
</evidence>
<dbReference type="GO" id="GO:0000725">
    <property type="term" value="P:recombinational repair"/>
    <property type="evidence" value="ECO:0007669"/>
    <property type="project" value="TreeGrafter"/>
</dbReference>
<evidence type="ECO:0000313" key="14">
    <source>
        <dbReference type="EMBL" id="KAE8762315.1"/>
    </source>
</evidence>
<dbReference type="Proteomes" id="UP000451860">
    <property type="component" value="Unassembled WGS sequence"/>
</dbReference>
<sequence length="678" mass="73695">MSTEELLAALDDDQRAVAEHLTGPLCVLAGAGTGKTRAITYRIANGVRSGVYNPQTVLAVTFTARAAGEMRSRLRDLGVAGVQARTFHAAALRQLSYFWPTAIGGQVPRIAEHKASLVAEAAGRLGLGADRVAVRDLAGEVEWAKVSLVTTEDYAAKAARTGREGAAGHDLATVARLLSVYEDVKNERGVIDFEDVLLLLVGILLEREDVAAQVRSQYRHFVVDEYQDVSPLQQRLLDLWLGNRRELCVVGDVSQTIYSFTGATPAFLTDFPRRYAGAQVVRLVRDYRSTPQVVDLANRVLARAGRHRSSAAVELVAQRPSSVPVRFETYDDELAEARDVAERIGALQRQGVALSEIAVLYRTNSQSEAIEQALADAGIGYLVRGGERFFSRREVREAILMLRGAVRSSADQPMPEAVRDVLASGGWSPEPPAARGAVRERWESLNSLVNLADDLHATRSADMAGLVAELDERMAAQNAPTVEGVTLASLHAAKGLEWDAVFLVGVSEGLLPISLAEGEDAIAEERRLLYVGITRAREHLQLSFARARTVGGRASRKRSRFLDGVWPDGGDGVHGGRLSRRAAARARTETFAAENPADVELFERLRSWRGEVAKAVSKPAYTVLHDTTLQAIATAKPKDLRQLAVLRGIGATKLEAYGPQVLAVVRGEDVDVQEWLSR</sequence>
<comment type="caution">
    <text evidence="14">The sequence shown here is derived from an EMBL/GenBank/DDBJ whole genome shotgun (WGS) entry which is preliminary data.</text>
</comment>
<evidence type="ECO:0000256" key="5">
    <source>
        <dbReference type="ARBA" id="ARBA00022840"/>
    </source>
</evidence>
<dbReference type="SMART" id="SM00341">
    <property type="entry name" value="HRDC"/>
    <property type="match status" value="1"/>
</dbReference>
<comment type="catalytic activity">
    <reaction evidence="7">
        <text>Couples ATP hydrolysis with the unwinding of duplex DNA by translocating in the 3'-5' direction.</text>
        <dbReference type="EC" id="5.6.2.4"/>
    </reaction>
</comment>
<feature type="domain" description="UvrD-like helicase ATP-binding" evidence="12">
    <location>
        <begin position="8"/>
        <end position="290"/>
    </location>
</feature>
<comment type="catalytic activity">
    <reaction evidence="9">
        <text>ATP + H2O = ADP + phosphate + H(+)</text>
        <dbReference type="Rhea" id="RHEA:13065"/>
        <dbReference type="ChEBI" id="CHEBI:15377"/>
        <dbReference type="ChEBI" id="CHEBI:15378"/>
        <dbReference type="ChEBI" id="CHEBI:30616"/>
        <dbReference type="ChEBI" id="CHEBI:43474"/>
        <dbReference type="ChEBI" id="CHEBI:456216"/>
        <dbReference type="EC" id="5.6.2.4"/>
    </reaction>
</comment>
<evidence type="ECO:0000256" key="9">
    <source>
        <dbReference type="ARBA" id="ARBA00048988"/>
    </source>
</evidence>
<dbReference type="Gene3D" id="1.10.486.10">
    <property type="entry name" value="PCRA, domain 4"/>
    <property type="match status" value="1"/>
</dbReference>
<dbReference type="InterPro" id="IPR044876">
    <property type="entry name" value="HRDC_dom_sf"/>
</dbReference>
<evidence type="ECO:0000256" key="6">
    <source>
        <dbReference type="ARBA" id="ARBA00023235"/>
    </source>
</evidence>
<comment type="similarity">
    <text evidence="1">Belongs to the helicase family. UvrD subfamily.</text>
</comment>
<dbReference type="GO" id="GO:0033202">
    <property type="term" value="C:DNA helicase complex"/>
    <property type="evidence" value="ECO:0007669"/>
    <property type="project" value="TreeGrafter"/>
</dbReference>
<dbReference type="InterPro" id="IPR002121">
    <property type="entry name" value="HRDC_dom"/>
</dbReference>
<keyword evidence="3 10" id="KW-0378">Hydrolase</keyword>
<keyword evidence="2 10" id="KW-0547">Nucleotide-binding</keyword>
<evidence type="ECO:0000256" key="3">
    <source>
        <dbReference type="ARBA" id="ARBA00022801"/>
    </source>
</evidence>
<reference evidence="14 15" key="1">
    <citation type="submission" date="2019-10" db="EMBL/GenBank/DDBJ databases">
        <title>Georgenia wutianyii sp. nov. and Georgenia yuyongxinii sp. nov. isolated from plateau pika (Ochotona curzoniae) in the Qinghai-Tibet plateau of China.</title>
        <authorList>
            <person name="Tian Z."/>
        </authorList>
    </citation>
    <scope>NUCLEOTIDE SEQUENCE [LARGE SCALE GENOMIC DNA]</scope>
    <source>
        <strain evidence="14 15">DSM 21501</strain>
    </source>
</reference>
<name>A0A7J5UIV2_9MICO</name>
<dbReference type="Gene3D" id="1.10.10.160">
    <property type="match status" value="1"/>
</dbReference>
<evidence type="ECO:0000256" key="2">
    <source>
        <dbReference type="ARBA" id="ARBA00022741"/>
    </source>
</evidence>
<feature type="domain" description="HRDC" evidence="11">
    <location>
        <begin position="595"/>
        <end position="675"/>
    </location>
</feature>
<dbReference type="Pfam" id="PF00580">
    <property type="entry name" value="UvrD-helicase"/>
    <property type="match status" value="1"/>
</dbReference>
<protein>
    <recommendedName>
        <fullName evidence="8">DNA 3'-5' helicase</fullName>
        <ecNumber evidence="8">5.6.2.4</ecNumber>
    </recommendedName>
</protein>
<evidence type="ECO:0000256" key="8">
    <source>
        <dbReference type="ARBA" id="ARBA00034808"/>
    </source>
</evidence>
<dbReference type="OrthoDB" id="9806690at2"/>
<dbReference type="InterPro" id="IPR027417">
    <property type="entry name" value="P-loop_NTPase"/>
</dbReference>
<dbReference type="GO" id="GO:0005829">
    <property type="term" value="C:cytosol"/>
    <property type="evidence" value="ECO:0007669"/>
    <property type="project" value="TreeGrafter"/>
</dbReference>
<evidence type="ECO:0000256" key="1">
    <source>
        <dbReference type="ARBA" id="ARBA00009922"/>
    </source>
</evidence>
<dbReference type="InterPro" id="IPR014016">
    <property type="entry name" value="UvrD-like_ATP-bd"/>
</dbReference>
<accession>A0A7J5UIV2</accession>
<organism evidence="14 15">
    <name type="scientific">Georgenia thermotolerans</name>
    <dbReference type="NCBI Taxonomy" id="527326"/>
    <lineage>
        <taxon>Bacteria</taxon>
        <taxon>Bacillati</taxon>
        <taxon>Actinomycetota</taxon>
        <taxon>Actinomycetes</taxon>
        <taxon>Micrococcales</taxon>
        <taxon>Bogoriellaceae</taxon>
        <taxon>Georgenia</taxon>
    </lineage>
</organism>
<feature type="binding site" evidence="10">
    <location>
        <begin position="29"/>
        <end position="36"/>
    </location>
    <ligand>
        <name>ATP</name>
        <dbReference type="ChEBI" id="CHEBI:30616"/>
    </ligand>
</feature>
<dbReference type="PANTHER" id="PTHR11070:SF69">
    <property type="entry name" value="ATP-DEPENDENT DNA HELICASE UVRD2"/>
    <property type="match status" value="1"/>
</dbReference>
<dbReference type="CDD" id="cd18807">
    <property type="entry name" value="SF1_C_UvrD"/>
    <property type="match status" value="1"/>
</dbReference>
<dbReference type="PANTHER" id="PTHR11070">
    <property type="entry name" value="UVRD / RECB / PCRA DNA HELICASE FAMILY MEMBER"/>
    <property type="match status" value="1"/>
</dbReference>
<dbReference type="Gene3D" id="1.10.150.80">
    <property type="entry name" value="HRDC domain"/>
    <property type="match status" value="1"/>
</dbReference>
<dbReference type="PROSITE" id="PS50967">
    <property type="entry name" value="HRDC"/>
    <property type="match status" value="1"/>
</dbReference>
<dbReference type="PROSITE" id="PS51217">
    <property type="entry name" value="UVRD_HELICASE_CTER"/>
    <property type="match status" value="1"/>
</dbReference>
<dbReference type="GO" id="GO:0003677">
    <property type="term" value="F:DNA binding"/>
    <property type="evidence" value="ECO:0007669"/>
    <property type="project" value="InterPro"/>
</dbReference>